<dbReference type="RefSeq" id="WP_144418912.1">
    <property type="nucleotide sequence ID" value="NZ_CP011786.1"/>
</dbReference>
<feature type="compositionally biased region" description="Basic and acidic residues" evidence="1">
    <location>
        <begin position="452"/>
        <end position="466"/>
    </location>
</feature>
<feature type="transmembrane region" description="Helical" evidence="2">
    <location>
        <begin position="99"/>
        <end position="116"/>
    </location>
</feature>
<feature type="region of interest" description="Disordered" evidence="1">
    <location>
        <begin position="421"/>
        <end position="466"/>
    </location>
</feature>
<dbReference type="PROSITE" id="PS51257">
    <property type="entry name" value="PROKAR_LIPOPROTEIN"/>
    <property type="match status" value="1"/>
</dbReference>
<feature type="transmembrane region" description="Helical" evidence="2">
    <location>
        <begin position="221"/>
        <end position="240"/>
    </location>
</feature>
<feature type="transmembrane region" description="Helical" evidence="2">
    <location>
        <begin position="66"/>
        <end position="87"/>
    </location>
</feature>
<dbReference type="AlphaFoldDB" id="A0A086Z0G7"/>
<name>A0A086Z0G7_9BIFI</name>
<dbReference type="eggNOG" id="ENOG5033EIZ">
    <property type="taxonomic scope" value="Bacteria"/>
</dbReference>
<feature type="transmembrane region" description="Helical" evidence="2">
    <location>
        <begin position="12"/>
        <end position="37"/>
    </location>
</feature>
<gene>
    <name evidence="3" type="ORF">BACT_0719</name>
</gene>
<reference evidence="3 4" key="1">
    <citation type="submission" date="2014-03" db="EMBL/GenBank/DDBJ databases">
        <title>Genomics of Bifidobacteria.</title>
        <authorList>
            <person name="Ventura M."/>
            <person name="Milani C."/>
            <person name="Lugli G.A."/>
        </authorList>
    </citation>
    <scope>NUCLEOTIDE SEQUENCE [LARGE SCALE GENOMIC DNA]</scope>
    <source>
        <strain evidence="3 4">DSM 22766</strain>
    </source>
</reference>
<dbReference type="Proteomes" id="UP000029015">
    <property type="component" value="Unassembled WGS sequence"/>
</dbReference>
<evidence type="ECO:0008006" key="5">
    <source>
        <dbReference type="Google" id="ProtNLM"/>
    </source>
</evidence>
<dbReference type="EMBL" id="JGYK01000001">
    <property type="protein sequence ID" value="KFI40017.1"/>
    <property type="molecule type" value="Genomic_DNA"/>
</dbReference>
<dbReference type="InterPro" id="IPR045931">
    <property type="entry name" value="DUF6350"/>
</dbReference>
<feature type="transmembrane region" description="Helical" evidence="2">
    <location>
        <begin position="383"/>
        <end position="404"/>
    </location>
</feature>
<evidence type="ECO:0000313" key="4">
    <source>
        <dbReference type="Proteomes" id="UP000029015"/>
    </source>
</evidence>
<keyword evidence="2" id="KW-1133">Transmembrane helix</keyword>
<feature type="transmembrane region" description="Helical" evidence="2">
    <location>
        <begin position="136"/>
        <end position="154"/>
    </location>
</feature>
<comment type="caution">
    <text evidence="3">The sequence shown here is derived from an EMBL/GenBank/DDBJ whole genome shotgun (WGS) entry which is preliminary data.</text>
</comment>
<dbReference type="OrthoDB" id="3742900at2"/>
<accession>A0A086Z0G7</accession>
<feature type="transmembrane region" description="Helical" evidence="2">
    <location>
        <begin position="286"/>
        <end position="305"/>
    </location>
</feature>
<organism evidence="3 4">
    <name type="scientific">Bifidobacterium actinocoloniiforme DSM 22766</name>
    <dbReference type="NCBI Taxonomy" id="1437605"/>
    <lineage>
        <taxon>Bacteria</taxon>
        <taxon>Bacillati</taxon>
        <taxon>Actinomycetota</taxon>
        <taxon>Actinomycetes</taxon>
        <taxon>Bifidobacteriales</taxon>
        <taxon>Bifidobacteriaceae</taxon>
        <taxon>Bifidobacterium</taxon>
    </lineage>
</organism>
<keyword evidence="4" id="KW-1185">Reference proteome</keyword>
<evidence type="ECO:0000256" key="1">
    <source>
        <dbReference type="SAM" id="MobiDB-lite"/>
    </source>
</evidence>
<keyword evidence="2" id="KW-0472">Membrane</keyword>
<evidence type="ECO:0000313" key="3">
    <source>
        <dbReference type="EMBL" id="KFI40017.1"/>
    </source>
</evidence>
<keyword evidence="2" id="KW-0812">Transmembrane</keyword>
<protein>
    <recommendedName>
        <fullName evidence="5">Lipoprotein</fullName>
    </recommendedName>
</protein>
<evidence type="ECO:0000256" key="2">
    <source>
        <dbReference type="SAM" id="Phobius"/>
    </source>
</evidence>
<proteinExistence type="predicted"/>
<sequence length="466" mass="49414">MKESLKAGLRGVYASLAALAIYATVVGSCTALILLVISMEEGGSTLSAQTIPLTQAVMLLSQGSGFTAGVLTLTIMPLGLTAVLLALTSSLIHHFGLSWPAFFSGGVVWLLLTALQQAPRGLVLVDDTLTLELKSGAVYLLAYALAFAQGGDAWDRLASWTRNHMPATARRTLSIGLRLAVWVIVCLLIGALALVISWIVLYHDSVGRLFSLSRMGTGSRIVTSFAALAWLPNLIMWALSWACGSGFSVGDLAVFTPWSGQARALPSLPIFGLFPDPISSQTPRTLLLLTPALMSFLLAMFFLMSRRGLGLPAAFRRQGLQRLDGTLVASFARCFLSLAVALALCTGAVSLGFLCSSGSLGQHRLAWVGVTVPEATLTLVRGLSVGFLCAWLLFLLVAALTVAWNSGVRGVERSVQLNQAAKSGQSAEDAADVQPKRRSVSRLATSNHASVHPKEANRRESPGSRP</sequence>
<feature type="transmembrane region" description="Helical" evidence="2">
    <location>
        <begin position="326"/>
        <end position="354"/>
    </location>
</feature>
<feature type="transmembrane region" description="Helical" evidence="2">
    <location>
        <begin position="175"/>
        <end position="201"/>
    </location>
</feature>
<dbReference type="Pfam" id="PF19877">
    <property type="entry name" value="DUF6350"/>
    <property type="match status" value="1"/>
</dbReference>